<dbReference type="InterPro" id="IPR052980">
    <property type="entry name" value="Crinkler_effector"/>
</dbReference>
<keyword evidence="2" id="KW-1185">Reference proteome</keyword>
<dbReference type="InParanoid" id="G4ZH06"/>
<dbReference type="AlphaFoldDB" id="G4ZH06"/>
<sequence length="241" mass="27397">RIFPSALSTQCQHDLNRCYVRSCYDEYFEKILAALARGHDIITVTGQSGTGTSMFFAYFCSRYSESIVAAAFTNTSELQRVAVFEQGRITNTIKRNRYGFLEDVQAQAIARRADYIYSYDGSPSFAPTAPARVVCFTSPSADWFRQMLDEETALTLYMPLWGMEELVTAANCLQLGLLGPPVTRATVEERRYFFGGVARDCLRTIEVELPMLRVRREIHGVNILDLGRLRNGIWAPMHYRI</sequence>
<name>G4ZH06_PHYSP</name>
<protein>
    <submittedName>
        <fullName evidence="1">Uncharacterized protein</fullName>
    </submittedName>
</protein>
<dbReference type="PANTHER" id="PTHR33129">
    <property type="entry name" value="PROTEIN KINASE DOMAIN-CONTAINING PROTEIN-RELATED"/>
    <property type="match status" value="1"/>
</dbReference>
<dbReference type="PANTHER" id="PTHR33129:SF1">
    <property type="entry name" value="ATP-BINDING PROTEIN"/>
    <property type="match status" value="1"/>
</dbReference>
<dbReference type="Proteomes" id="UP000002640">
    <property type="component" value="Unassembled WGS sequence"/>
</dbReference>
<proteinExistence type="predicted"/>
<dbReference type="EMBL" id="JH159154">
    <property type="protein sequence ID" value="EGZ18631.1"/>
    <property type="molecule type" value="Genomic_DNA"/>
</dbReference>
<dbReference type="KEGG" id="psoj:PHYSODRAFT_499767"/>
<dbReference type="RefSeq" id="XP_009527689.1">
    <property type="nucleotide sequence ID" value="XM_009529394.1"/>
</dbReference>
<organism evidence="1 2">
    <name type="scientific">Phytophthora sojae (strain P6497)</name>
    <name type="common">Soybean stem and root rot agent</name>
    <name type="synonym">Phytophthora megasperma f. sp. glycines</name>
    <dbReference type="NCBI Taxonomy" id="1094619"/>
    <lineage>
        <taxon>Eukaryota</taxon>
        <taxon>Sar</taxon>
        <taxon>Stramenopiles</taxon>
        <taxon>Oomycota</taxon>
        <taxon>Peronosporomycetes</taxon>
        <taxon>Peronosporales</taxon>
        <taxon>Peronosporaceae</taxon>
        <taxon>Phytophthora</taxon>
    </lineage>
</organism>
<accession>G4ZH06</accession>
<evidence type="ECO:0000313" key="1">
    <source>
        <dbReference type="EMBL" id="EGZ18631.1"/>
    </source>
</evidence>
<reference evidence="1 2" key="1">
    <citation type="journal article" date="2006" name="Science">
        <title>Phytophthora genome sequences uncover evolutionary origins and mechanisms of pathogenesis.</title>
        <authorList>
            <person name="Tyler B.M."/>
            <person name="Tripathy S."/>
            <person name="Zhang X."/>
            <person name="Dehal P."/>
            <person name="Jiang R.H."/>
            <person name="Aerts A."/>
            <person name="Arredondo F.D."/>
            <person name="Baxter L."/>
            <person name="Bensasson D."/>
            <person name="Beynon J.L."/>
            <person name="Chapman J."/>
            <person name="Damasceno C.M."/>
            <person name="Dorrance A.E."/>
            <person name="Dou D."/>
            <person name="Dickerman A.W."/>
            <person name="Dubchak I.L."/>
            <person name="Garbelotto M."/>
            <person name="Gijzen M."/>
            <person name="Gordon S.G."/>
            <person name="Govers F."/>
            <person name="Grunwald N.J."/>
            <person name="Huang W."/>
            <person name="Ivors K.L."/>
            <person name="Jones R.W."/>
            <person name="Kamoun S."/>
            <person name="Krampis K."/>
            <person name="Lamour K.H."/>
            <person name="Lee M.K."/>
            <person name="McDonald W.H."/>
            <person name="Medina M."/>
            <person name="Meijer H.J."/>
            <person name="Nordberg E.K."/>
            <person name="Maclean D.J."/>
            <person name="Ospina-Giraldo M.D."/>
            <person name="Morris P.F."/>
            <person name="Phuntumart V."/>
            <person name="Putnam N.H."/>
            <person name="Rash S."/>
            <person name="Rose J.K."/>
            <person name="Sakihama Y."/>
            <person name="Salamov A.A."/>
            <person name="Savidor A."/>
            <person name="Scheuring C.F."/>
            <person name="Smith B.M."/>
            <person name="Sobral B.W."/>
            <person name="Terry A."/>
            <person name="Torto-Alalibo T.A."/>
            <person name="Win J."/>
            <person name="Xu Z."/>
            <person name="Zhang H."/>
            <person name="Grigoriev I.V."/>
            <person name="Rokhsar D.S."/>
            <person name="Boore J.L."/>
        </authorList>
    </citation>
    <scope>NUCLEOTIDE SEQUENCE [LARGE SCALE GENOMIC DNA]</scope>
    <source>
        <strain evidence="1 2">P6497</strain>
    </source>
</reference>
<evidence type="ECO:0000313" key="2">
    <source>
        <dbReference type="Proteomes" id="UP000002640"/>
    </source>
</evidence>
<gene>
    <name evidence="1" type="ORF">PHYSODRAFT_499767</name>
</gene>
<feature type="non-terminal residue" evidence="1">
    <location>
        <position position="1"/>
    </location>
</feature>
<dbReference type="GeneID" id="20657741"/>